<evidence type="ECO:0000313" key="12">
    <source>
        <dbReference type="EMBL" id="MBR0680891.1"/>
    </source>
</evidence>
<sequence length="881" mass="91333">MDGSQAPRRGVRTTCPYCGVGCGVVARPDGAGGTAIAGDPRHPANGGRLCSKGTALGETLGLEDRLLHPEIDGRRASWDAALDAVAEGFARALERGGPENVALYVSGQLLTEDYYAANKLAKGFLGTGNIDSNSRLCMASAVAAHRRAFGEDVVPGIYEDLEQADLVVLVGSNLAWCHPVLHQRLLAAKAARPGLRIHVVDPRRTATCGSAELHLPLRPGSDVALFAALLVHLHEHGHADTAWLAAHTEGAGAALAAARPIAAQAAALTSLDPALIARFCAEWAAAPRVVTLWSQGVNQSSAGTDKASAIINCHLLTGRIGKPGCGPFSITGQPNAMGGREVGALANMLAGHLDWDQPGEAAALAGYWGAPRLAQRPGLKAVEMFRALGDGRIGAMWVMATNPAMSLPEGEAVRAALAAAPFLVVSETTRRSDTARYAHVRLPALAWGEKDGTVTNSERVISRQRTFLPAPGEARPDWWIVAQVAARLGHGAAFAWDGPAAIFREHAAVTGLARPAARAFDISGLAGLDDAHYAAMPPTRWPVPEAGPGTGRFFAGGGFPAGRARLVPTPFRAPAAAPDADFPLRLLTGRLRDQWHSMTRTGAVPRLMAHVPEPCLTLHPEDAGTLSAGELVVAETPTGSAVLRLALDQAQRRGTAFAPMHWTAEFAPAARINGTLAAVTDPVSGQPELKHAALRVRAYAATWHGFLLAPRRLAPDLAPWCAIAPLEGSAWRHELAGTGTPAEAFARLCALLDGPGLHWARLEDPAAGLFRGAALLDGSLVGMVAVAPSADLPPRAWVGMLMASGVLAAADRAALLAGRRPDGPPPSPLVCACHGVTAAAIRACGADSVGAVGAATRAGTGCGSCRPEIAALLAARTTEPA</sequence>
<dbReference type="InterPro" id="IPR041854">
    <property type="entry name" value="BFD-like_2Fe2S-bd_dom_sf"/>
</dbReference>
<keyword evidence="13" id="KW-1185">Reference proteome</keyword>
<dbReference type="PROSITE" id="PS51669">
    <property type="entry name" value="4FE4S_MOW_BIS_MGD"/>
    <property type="match status" value="1"/>
</dbReference>
<dbReference type="InterPro" id="IPR006657">
    <property type="entry name" value="MoPterin_dinucl-bd_dom"/>
</dbReference>
<dbReference type="Gene3D" id="2.40.40.20">
    <property type="match status" value="1"/>
</dbReference>
<dbReference type="Proteomes" id="UP001138709">
    <property type="component" value="Unassembled WGS sequence"/>
</dbReference>
<accession>A0A9X9XB05</accession>
<dbReference type="Pfam" id="PF04879">
    <property type="entry name" value="Molybdop_Fe4S4"/>
    <property type="match status" value="1"/>
</dbReference>
<dbReference type="Gene3D" id="3.40.50.740">
    <property type="match status" value="1"/>
</dbReference>
<dbReference type="GO" id="GO:0046872">
    <property type="term" value="F:metal ion binding"/>
    <property type="evidence" value="ECO:0007669"/>
    <property type="project" value="UniProtKB-KW"/>
</dbReference>
<dbReference type="AlphaFoldDB" id="A0A9X9XB05"/>
<dbReference type="Pfam" id="PF00384">
    <property type="entry name" value="Molybdopterin"/>
    <property type="match status" value="1"/>
</dbReference>
<dbReference type="Gene3D" id="2.20.25.90">
    <property type="entry name" value="ADC-like domains"/>
    <property type="match status" value="1"/>
</dbReference>
<evidence type="ECO:0000256" key="3">
    <source>
        <dbReference type="ARBA" id="ARBA00008747"/>
    </source>
</evidence>
<dbReference type="InterPro" id="IPR006656">
    <property type="entry name" value="Mopterin_OxRdtase"/>
</dbReference>
<evidence type="ECO:0000256" key="1">
    <source>
        <dbReference type="ARBA" id="ARBA00001942"/>
    </source>
</evidence>
<dbReference type="Pfam" id="PF01568">
    <property type="entry name" value="Molydop_binding"/>
    <property type="match status" value="1"/>
</dbReference>
<dbReference type="CDD" id="cd02791">
    <property type="entry name" value="MopB_CT_Nitrate-R-NapA-like"/>
    <property type="match status" value="1"/>
</dbReference>
<evidence type="ECO:0000256" key="9">
    <source>
        <dbReference type="ARBA" id="ARBA00023014"/>
    </source>
</evidence>
<comment type="cofactor">
    <cofactor evidence="2">
        <name>[4Fe-4S] cluster</name>
        <dbReference type="ChEBI" id="CHEBI:49883"/>
    </cofactor>
</comment>
<dbReference type="Pfam" id="PF04324">
    <property type="entry name" value="Fer2_BFD"/>
    <property type="match status" value="1"/>
</dbReference>
<dbReference type="SUPFAM" id="SSF50692">
    <property type="entry name" value="ADC-like"/>
    <property type="match status" value="1"/>
</dbReference>
<evidence type="ECO:0000256" key="10">
    <source>
        <dbReference type="ARBA" id="ARBA00023063"/>
    </source>
</evidence>
<keyword evidence="10" id="KW-0534">Nitrate assimilation</keyword>
<keyword evidence="6" id="KW-0479">Metal-binding</keyword>
<evidence type="ECO:0000256" key="7">
    <source>
        <dbReference type="ARBA" id="ARBA00023002"/>
    </source>
</evidence>
<evidence type="ECO:0000259" key="11">
    <source>
        <dbReference type="PROSITE" id="PS51669"/>
    </source>
</evidence>
<comment type="caution">
    <text evidence="12">The sequence shown here is derived from an EMBL/GenBank/DDBJ whole genome shotgun (WGS) entry which is preliminary data.</text>
</comment>
<dbReference type="InterPro" id="IPR009010">
    <property type="entry name" value="Asp_de-COase-like_dom_sf"/>
</dbReference>
<keyword evidence="9" id="KW-0411">Iron-sulfur</keyword>
<evidence type="ECO:0000256" key="5">
    <source>
        <dbReference type="ARBA" id="ARBA00022505"/>
    </source>
</evidence>
<dbReference type="GO" id="GO:0043546">
    <property type="term" value="F:molybdopterin cofactor binding"/>
    <property type="evidence" value="ECO:0007669"/>
    <property type="project" value="InterPro"/>
</dbReference>
<organism evidence="12 13">
    <name type="scientific">Neoroseomonas eburnea</name>
    <dbReference type="NCBI Taxonomy" id="1346889"/>
    <lineage>
        <taxon>Bacteria</taxon>
        <taxon>Pseudomonadati</taxon>
        <taxon>Pseudomonadota</taxon>
        <taxon>Alphaproteobacteria</taxon>
        <taxon>Acetobacterales</taxon>
        <taxon>Acetobacteraceae</taxon>
        <taxon>Neoroseomonas</taxon>
    </lineage>
</organism>
<dbReference type="InterPro" id="IPR006963">
    <property type="entry name" value="Mopterin_OxRdtase_4Fe-4S_dom"/>
</dbReference>
<protein>
    <submittedName>
        <fullName evidence="12">Molybdopterin-dependent oxidoreductase</fullName>
    </submittedName>
</protein>
<reference evidence="12" key="2">
    <citation type="journal article" date="2021" name="Syst. Appl. Microbiol.">
        <title>Roseomonas hellenica sp. nov., isolated from roots of wild-growing Alkanna tinctoria.</title>
        <authorList>
            <person name="Rat A."/>
            <person name="Naranjo H.D."/>
            <person name="Lebbe L."/>
            <person name="Cnockaert M."/>
            <person name="Krigas N."/>
            <person name="Grigoriadou K."/>
            <person name="Maloupa E."/>
            <person name="Willems A."/>
        </authorList>
    </citation>
    <scope>NUCLEOTIDE SEQUENCE</scope>
    <source>
        <strain evidence="12">LMG 31228</strain>
    </source>
</reference>
<dbReference type="PANTHER" id="PTHR43105">
    <property type="entry name" value="RESPIRATORY NITRATE REDUCTASE"/>
    <property type="match status" value="1"/>
</dbReference>
<keyword evidence="8" id="KW-0408">Iron</keyword>
<evidence type="ECO:0000256" key="4">
    <source>
        <dbReference type="ARBA" id="ARBA00022485"/>
    </source>
</evidence>
<dbReference type="GO" id="GO:1990204">
    <property type="term" value="C:oxidoreductase complex"/>
    <property type="evidence" value="ECO:0007669"/>
    <property type="project" value="UniProtKB-ARBA"/>
</dbReference>
<dbReference type="RefSeq" id="WP_211846422.1">
    <property type="nucleotide sequence ID" value="NZ_JAAEDL010000008.1"/>
</dbReference>
<dbReference type="SMART" id="SM00926">
    <property type="entry name" value="Molybdop_Fe4S4"/>
    <property type="match status" value="1"/>
</dbReference>
<proteinExistence type="inferred from homology"/>
<dbReference type="PANTHER" id="PTHR43105:SF9">
    <property type="entry name" value="NADPH-FE(3+) OXIDOREDUCTASE SUBUNIT ALPHA"/>
    <property type="match status" value="1"/>
</dbReference>
<gene>
    <name evidence="12" type="ORF">GXW74_10360</name>
</gene>
<comment type="cofactor">
    <cofactor evidence="1">
        <name>Mo-bis(molybdopterin guanine dinucleotide)</name>
        <dbReference type="ChEBI" id="CHEBI:60539"/>
    </cofactor>
</comment>
<evidence type="ECO:0000256" key="6">
    <source>
        <dbReference type="ARBA" id="ARBA00022723"/>
    </source>
</evidence>
<name>A0A9X9XB05_9PROT</name>
<comment type="similarity">
    <text evidence="3">Belongs to the prokaryotic molybdopterin-containing oxidoreductase family. NasA/NapA/NarB subfamily.</text>
</comment>
<dbReference type="Gene3D" id="1.10.10.1100">
    <property type="entry name" value="BFD-like [2Fe-2S]-binding domain"/>
    <property type="match status" value="1"/>
</dbReference>
<keyword evidence="7" id="KW-0560">Oxidoreductase</keyword>
<dbReference type="GO" id="GO:0016491">
    <property type="term" value="F:oxidoreductase activity"/>
    <property type="evidence" value="ECO:0007669"/>
    <property type="project" value="UniProtKB-KW"/>
</dbReference>
<keyword evidence="4" id="KW-0004">4Fe-4S</keyword>
<dbReference type="GO" id="GO:0051539">
    <property type="term" value="F:4 iron, 4 sulfur cluster binding"/>
    <property type="evidence" value="ECO:0007669"/>
    <property type="project" value="UniProtKB-KW"/>
</dbReference>
<feature type="domain" description="4Fe-4S Mo/W bis-MGD-type" evidence="11">
    <location>
        <begin position="8"/>
        <end position="64"/>
    </location>
</feature>
<evidence type="ECO:0000256" key="2">
    <source>
        <dbReference type="ARBA" id="ARBA00001966"/>
    </source>
</evidence>
<dbReference type="InterPro" id="IPR050123">
    <property type="entry name" value="Prok_molybdopt-oxidoreductase"/>
</dbReference>
<dbReference type="SUPFAM" id="SSF53706">
    <property type="entry name" value="Formate dehydrogenase/DMSO reductase, domains 1-3"/>
    <property type="match status" value="1"/>
</dbReference>
<dbReference type="Gene3D" id="3.40.228.10">
    <property type="entry name" value="Dimethylsulfoxide Reductase, domain 2"/>
    <property type="match status" value="1"/>
</dbReference>
<evidence type="ECO:0000256" key="8">
    <source>
        <dbReference type="ARBA" id="ARBA00023004"/>
    </source>
</evidence>
<dbReference type="InterPro" id="IPR007419">
    <property type="entry name" value="BFD-like_2Fe2S-bd_dom"/>
</dbReference>
<dbReference type="GO" id="GO:0016020">
    <property type="term" value="C:membrane"/>
    <property type="evidence" value="ECO:0007669"/>
    <property type="project" value="TreeGrafter"/>
</dbReference>
<dbReference type="EMBL" id="JAAEDL010000008">
    <property type="protein sequence ID" value="MBR0680891.1"/>
    <property type="molecule type" value="Genomic_DNA"/>
</dbReference>
<dbReference type="GO" id="GO:0042128">
    <property type="term" value="P:nitrate assimilation"/>
    <property type="evidence" value="ECO:0007669"/>
    <property type="project" value="UniProtKB-KW"/>
</dbReference>
<reference evidence="12" key="1">
    <citation type="submission" date="2020-01" db="EMBL/GenBank/DDBJ databases">
        <authorList>
            <person name="Rat A."/>
        </authorList>
    </citation>
    <scope>NUCLEOTIDE SEQUENCE</scope>
    <source>
        <strain evidence="12">LMG 31228</strain>
    </source>
</reference>
<dbReference type="GO" id="GO:0045333">
    <property type="term" value="P:cellular respiration"/>
    <property type="evidence" value="ECO:0007669"/>
    <property type="project" value="UniProtKB-ARBA"/>
</dbReference>
<evidence type="ECO:0000313" key="13">
    <source>
        <dbReference type="Proteomes" id="UP001138709"/>
    </source>
</evidence>
<dbReference type="InterPro" id="IPR041957">
    <property type="entry name" value="CT_Nitrate-R-NapA-like"/>
</dbReference>
<keyword evidence="5" id="KW-0500">Molybdenum</keyword>